<dbReference type="SUPFAM" id="SSF54909">
    <property type="entry name" value="Dimeric alpha+beta barrel"/>
    <property type="match status" value="1"/>
</dbReference>
<name>A0ABS2GYH5_9LACO</name>
<accession>A0ABS2GYH5</accession>
<dbReference type="EMBL" id="JACJKU010000114">
    <property type="protein sequence ID" value="MBM6941337.1"/>
    <property type="molecule type" value="Genomic_DNA"/>
</dbReference>
<comment type="caution">
    <text evidence="1">The sequence shown here is derived from an EMBL/GenBank/DDBJ whole genome shotgun (WGS) entry which is preliminary data.</text>
</comment>
<evidence type="ECO:0000313" key="2">
    <source>
        <dbReference type="Proteomes" id="UP000785625"/>
    </source>
</evidence>
<reference evidence="1 2" key="1">
    <citation type="journal article" date="2021" name="Sci. Rep.">
        <title>The distribution of antibiotic resistance genes in chicken gut microbiota commensals.</title>
        <authorList>
            <person name="Juricova H."/>
            <person name="Matiasovicova J."/>
            <person name="Kubasova T."/>
            <person name="Cejkova D."/>
            <person name="Rychlik I."/>
        </authorList>
    </citation>
    <scope>NUCLEOTIDE SEQUENCE [LARGE SCALE GENOMIC DNA]</scope>
    <source>
        <strain evidence="1 2">An574</strain>
    </source>
</reference>
<organism evidence="1 2">
    <name type="scientific">Limosilactobacillus coleohominis</name>
    <dbReference type="NCBI Taxonomy" id="181675"/>
    <lineage>
        <taxon>Bacteria</taxon>
        <taxon>Bacillati</taxon>
        <taxon>Bacillota</taxon>
        <taxon>Bacilli</taxon>
        <taxon>Lactobacillales</taxon>
        <taxon>Lactobacillaceae</taxon>
        <taxon>Limosilactobacillus</taxon>
    </lineage>
</organism>
<proteinExistence type="predicted"/>
<evidence type="ECO:0000313" key="1">
    <source>
        <dbReference type="EMBL" id="MBM6941337.1"/>
    </source>
</evidence>
<evidence type="ECO:0008006" key="3">
    <source>
        <dbReference type="Google" id="ProtNLM"/>
    </source>
</evidence>
<protein>
    <recommendedName>
        <fullName evidence="3">ABM domain-containing protein</fullName>
    </recommendedName>
</protein>
<dbReference type="InterPro" id="IPR011008">
    <property type="entry name" value="Dimeric_a/b-barrel"/>
</dbReference>
<dbReference type="RefSeq" id="WP_204785560.1">
    <property type="nucleotide sequence ID" value="NZ_CALVGD010000099.1"/>
</dbReference>
<dbReference type="Gene3D" id="3.30.70.100">
    <property type="match status" value="1"/>
</dbReference>
<sequence length="166" mass="19327">MIKTINYALGSKSYFNDEITANPDRRLVIAENLTTEDNYILIDLSDKTSIFGSSIQLETLYNVGDDLFDHFLFLQAFDLDDEKRAMLKKVGPKVLDDTIKNFDGKMEGGYFSTRMDHPQTLVMLTLWKTKEDLDQWLSSSTYHQLDDYINQQLRNFTEVFKVVEDE</sequence>
<gene>
    <name evidence="1" type="ORF">H5975_07730</name>
</gene>
<keyword evidence="2" id="KW-1185">Reference proteome</keyword>
<dbReference type="Proteomes" id="UP000785625">
    <property type="component" value="Unassembled WGS sequence"/>
</dbReference>